<keyword evidence="3" id="KW-1003">Cell membrane</keyword>
<sequence length="316" mass="30900">MSTYLATQLLGSPAAGSADRLNRLRRQFGLLLVLAGALVFATQTLPSLLAATAAAIDALHAGPALLGGLLGAAATAAGALPVLFARRVAPQAQGTLLALAAGVMLAATCFSLLLPALASAETLWGSRPLAALAVAVGLLAGAAGIALLGRLLPDEMPQQAANAEAAANAQAARRSVLLFVLAVTLHNLPEGLAVGVSATADAVGGSALAWGIAIQDVPEGLAVALALASIGTRPALAFAAGAGSGLVEPVAALAGAAAVGISDAALPWGLALAAGAMLRVICLELLPQALRENGRHTGSALIGGFALMMLLDTALA</sequence>
<reference evidence="9 10" key="1">
    <citation type="submission" date="2020-08" db="EMBL/GenBank/DDBJ databases">
        <title>Genome sequencing of Purple Non-Sulfur Bacteria from various extreme environments.</title>
        <authorList>
            <person name="Mayer M."/>
        </authorList>
    </citation>
    <scope>NUCLEOTIDE SEQUENCE [LARGE SCALE GENOMIC DNA]</scope>
    <source>
        <strain evidence="9 10">2761</strain>
    </source>
</reference>
<dbReference type="Pfam" id="PF02535">
    <property type="entry name" value="Zip"/>
    <property type="match status" value="1"/>
</dbReference>
<comment type="similarity">
    <text evidence="2">Belongs to the ZIP transporter (TC 2.A.5) family.</text>
</comment>
<evidence type="ECO:0000256" key="5">
    <source>
        <dbReference type="ARBA" id="ARBA00022833"/>
    </source>
</evidence>
<dbReference type="PANTHER" id="PTHR11040">
    <property type="entry name" value="ZINC/IRON TRANSPORTER"/>
    <property type="match status" value="1"/>
</dbReference>
<keyword evidence="7 8" id="KW-0472">Membrane</keyword>
<feature type="transmembrane region" description="Helical" evidence="8">
    <location>
        <begin position="235"/>
        <end position="259"/>
    </location>
</feature>
<gene>
    <name evidence="9" type="ORF">GGD90_002238</name>
</gene>
<feature type="transmembrane region" description="Helical" evidence="8">
    <location>
        <begin position="265"/>
        <end position="286"/>
    </location>
</feature>
<dbReference type="EMBL" id="JACIGE010000007">
    <property type="protein sequence ID" value="MBB4247853.1"/>
    <property type="molecule type" value="Genomic_DNA"/>
</dbReference>
<evidence type="ECO:0000256" key="4">
    <source>
        <dbReference type="ARBA" id="ARBA00022692"/>
    </source>
</evidence>
<proteinExistence type="inferred from homology"/>
<evidence type="ECO:0000313" key="10">
    <source>
        <dbReference type="Proteomes" id="UP000587070"/>
    </source>
</evidence>
<accession>A0A840G659</accession>
<comment type="caution">
    <text evidence="9">The sequence shown here is derived from an EMBL/GenBank/DDBJ whole genome shotgun (WGS) entry which is preliminary data.</text>
</comment>
<evidence type="ECO:0000256" key="2">
    <source>
        <dbReference type="ARBA" id="ARBA00006939"/>
    </source>
</evidence>
<evidence type="ECO:0000313" key="9">
    <source>
        <dbReference type="EMBL" id="MBB4247853.1"/>
    </source>
</evidence>
<dbReference type="AlphaFoldDB" id="A0A840G659"/>
<evidence type="ECO:0000256" key="7">
    <source>
        <dbReference type="ARBA" id="ARBA00023136"/>
    </source>
</evidence>
<dbReference type="RefSeq" id="WP_153116814.1">
    <property type="nucleotide sequence ID" value="NZ_JACIGE010000007.1"/>
</dbReference>
<dbReference type="InterPro" id="IPR003689">
    <property type="entry name" value="ZIP"/>
</dbReference>
<keyword evidence="4 8" id="KW-0812">Transmembrane</keyword>
<keyword evidence="6 8" id="KW-1133">Transmembrane helix</keyword>
<evidence type="ECO:0000256" key="6">
    <source>
        <dbReference type="ARBA" id="ARBA00022989"/>
    </source>
</evidence>
<feature type="transmembrane region" description="Helical" evidence="8">
    <location>
        <begin position="298"/>
        <end position="315"/>
    </location>
</feature>
<dbReference type="OrthoDB" id="9787346at2"/>
<feature type="transmembrane region" description="Helical" evidence="8">
    <location>
        <begin position="129"/>
        <end position="149"/>
    </location>
</feature>
<protein>
    <submittedName>
        <fullName evidence="9">ZIP family zinc transporter</fullName>
    </submittedName>
</protein>
<name>A0A840G659_RHOTE</name>
<evidence type="ECO:0000256" key="3">
    <source>
        <dbReference type="ARBA" id="ARBA00022475"/>
    </source>
</evidence>
<keyword evidence="10" id="KW-1185">Reference proteome</keyword>
<feature type="transmembrane region" description="Helical" evidence="8">
    <location>
        <begin position="30"/>
        <end position="56"/>
    </location>
</feature>
<dbReference type="GO" id="GO:0005886">
    <property type="term" value="C:plasma membrane"/>
    <property type="evidence" value="ECO:0007669"/>
    <property type="project" value="UniProtKB-SubCell"/>
</dbReference>
<feature type="transmembrane region" description="Helical" evidence="8">
    <location>
        <begin position="62"/>
        <end position="84"/>
    </location>
</feature>
<comment type="subcellular location">
    <subcellularLocation>
        <location evidence="1">Cell membrane</location>
        <topology evidence="1">Multi-pass membrane protein</topology>
    </subcellularLocation>
</comment>
<dbReference type="Proteomes" id="UP000587070">
    <property type="component" value="Unassembled WGS sequence"/>
</dbReference>
<dbReference type="GO" id="GO:0005385">
    <property type="term" value="F:zinc ion transmembrane transporter activity"/>
    <property type="evidence" value="ECO:0007669"/>
    <property type="project" value="TreeGrafter"/>
</dbReference>
<evidence type="ECO:0000256" key="1">
    <source>
        <dbReference type="ARBA" id="ARBA00004651"/>
    </source>
</evidence>
<feature type="transmembrane region" description="Helical" evidence="8">
    <location>
        <begin position="96"/>
        <end position="117"/>
    </location>
</feature>
<evidence type="ECO:0000256" key="8">
    <source>
        <dbReference type="SAM" id="Phobius"/>
    </source>
</evidence>
<keyword evidence="5" id="KW-0862">Zinc</keyword>
<dbReference type="PANTHER" id="PTHR11040:SF211">
    <property type="entry name" value="ZINC TRANSPORTER ZIP11"/>
    <property type="match status" value="1"/>
</dbReference>
<organism evidence="9 10">
    <name type="scientific">Rhodocyclus tenuis</name>
    <name type="common">Rhodospirillum tenue</name>
    <dbReference type="NCBI Taxonomy" id="1066"/>
    <lineage>
        <taxon>Bacteria</taxon>
        <taxon>Pseudomonadati</taxon>
        <taxon>Pseudomonadota</taxon>
        <taxon>Betaproteobacteria</taxon>
        <taxon>Rhodocyclales</taxon>
        <taxon>Rhodocyclaceae</taxon>
        <taxon>Rhodocyclus</taxon>
    </lineage>
</organism>